<keyword evidence="2" id="KW-1185">Reference proteome</keyword>
<name>A0A4Z0GHM3_9BACL</name>
<proteinExistence type="predicted"/>
<dbReference type="AlphaFoldDB" id="A0A4Z0GHM3"/>
<sequence>MRKIRGVENLVDYLKSVDCPMSRTTIFKLMRTKDIPFRRPVPHVLIFDLDEIDSWLGTDCEDAAHVSNH</sequence>
<protein>
    <recommendedName>
        <fullName evidence="3">AlpA family phage regulatory protein</fullName>
    </recommendedName>
</protein>
<dbReference type="OrthoDB" id="2972248at2"/>
<reference evidence="1 2" key="1">
    <citation type="journal article" date="2015" name="Int. J. Syst. Evol. Microbiol.">
        <title>Sporolactobacillus shoreae sp. nov. and Sporolactobacillus spathodeae sp. nov., two spore-forming lactic acid bacteria isolated from tree barks in Thailand.</title>
        <authorList>
            <person name="Thamacharoensuk T."/>
            <person name="Kitahara M."/>
            <person name="Ohkuma M."/>
            <person name="Thongchul N."/>
            <person name="Tanasupawat S."/>
        </authorList>
    </citation>
    <scope>NUCLEOTIDE SEQUENCE [LARGE SCALE GENOMIC DNA]</scope>
    <source>
        <strain evidence="1 2">BK92</strain>
    </source>
</reference>
<evidence type="ECO:0000313" key="1">
    <source>
        <dbReference type="EMBL" id="TGA95983.1"/>
    </source>
</evidence>
<dbReference type="RefSeq" id="WP_135350009.1">
    <property type="nucleotide sequence ID" value="NZ_SRJD01000033.1"/>
</dbReference>
<dbReference type="EMBL" id="SRJD01000033">
    <property type="protein sequence ID" value="TGA95983.1"/>
    <property type="molecule type" value="Genomic_DNA"/>
</dbReference>
<evidence type="ECO:0008006" key="3">
    <source>
        <dbReference type="Google" id="ProtNLM"/>
    </source>
</evidence>
<gene>
    <name evidence="1" type="ORF">E4665_17085</name>
</gene>
<evidence type="ECO:0000313" key="2">
    <source>
        <dbReference type="Proteomes" id="UP000298347"/>
    </source>
</evidence>
<accession>A0A4Z0GHM3</accession>
<dbReference type="Proteomes" id="UP000298347">
    <property type="component" value="Unassembled WGS sequence"/>
</dbReference>
<comment type="caution">
    <text evidence="1">The sequence shown here is derived from an EMBL/GenBank/DDBJ whole genome shotgun (WGS) entry which is preliminary data.</text>
</comment>
<organism evidence="1 2">
    <name type="scientific">Sporolactobacillus shoreae</name>
    <dbReference type="NCBI Taxonomy" id="1465501"/>
    <lineage>
        <taxon>Bacteria</taxon>
        <taxon>Bacillati</taxon>
        <taxon>Bacillota</taxon>
        <taxon>Bacilli</taxon>
        <taxon>Bacillales</taxon>
        <taxon>Sporolactobacillaceae</taxon>
        <taxon>Sporolactobacillus</taxon>
    </lineage>
</organism>